<dbReference type="Proteomes" id="UP000606274">
    <property type="component" value="Unassembled WGS sequence"/>
</dbReference>
<dbReference type="PRINTS" id="PR00365">
    <property type="entry name" value="ENDOTHELIN"/>
</dbReference>
<dbReference type="EMBL" id="JABFDY010000018">
    <property type="protein sequence ID" value="KAF7694327.1"/>
    <property type="molecule type" value="Genomic_DNA"/>
</dbReference>
<dbReference type="InterPro" id="IPR001928">
    <property type="entry name" value="Endothln-like_toxin"/>
</dbReference>
<evidence type="ECO:0000256" key="1">
    <source>
        <dbReference type="ARBA" id="ARBA00004613"/>
    </source>
</evidence>
<feature type="domain" description="Endothelin-like toxin" evidence="6">
    <location>
        <begin position="103"/>
        <end position="124"/>
    </location>
</feature>
<dbReference type="GO" id="GO:0031708">
    <property type="term" value="F:endothelin B receptor binding"/>
    <property type="evidence" value="ECO:0007669"/>
    <property type="project" value="TreeGrafter"/>
</dbReference>
<dbReference type="GO" id="GO:0014826">
    <property type="term" value="P:vein smooth muscle contraction"/>
    <property type="evidence" value="ECO:0007669"/>
    <property type="project" value="TreeGrafter"/>
</dbReference>
<name>A0A8T0AQM0_SILME</name>
<accession>A0A8T0AQM0</accession>
<proteinExistence type="inferred from homology"/>
<evidence type="ECO:0000256" key="4">
    <source>
        <dbReference type="ARBA" id="ARBA00022858"/>
    </source>
</evidence>
<feature type="domain" description="Endothelin-like toxin" evidence="6">
    <location>
        <begin position="57"/>
        <end position="78"/>
    </location>
</feature>
<keyword evidence="8" id="KW-1185">Reference proteome</keyword>
<evidence type="ECO:0000313" key="7">
    <source>
        <dbReference type="EMBL" id="KAF7694327.1"/>
    </source>
</evidence>
<protein>
    <recommendedName>
        <fullName evidence="6">Endothelin-like toxin domain-containing protein</fullName>
    </recommendedName>
</protein>
<dbReference type="InterPro" id="IPR020475">
    <property type="entry name" value="Endothelin"/>
</dbReference>
<dbReference type="GO" id="GO:0003100">
    <property type="term" value="P:regulation of systemic arterial blood pressure by endothelin"/>
    <property type="evidence" value="ECO:0007669"/>
    <property type="project" value="TreeGrafter"/>
</dbReference>
<dbReference type="PANTHER" id="PTHR13874:SF12">
    <property type="entry name" value="ENDOTHELIN-3A"/>
    <property type="match status" value="1"/>
</dbReference>
<reference evidence="7" key="1">
    <citation type="submission" date="2020-08" db="EMBL/GenBank/DDBJ databases">
        <title>Chromosome-level assembly of Southern catfish (Silurus meridionalis) provides insights into visual adaptation to the nocturnal and benthic lifestyles.</title>
        <authorList>
            <person name="Zhang Y."/>
            <person name="Wang D."/>
            <person name="Peng Z."/>
        </authorList>
    </citation>
    <scope>NUCLEOTIDE SEQUENCE</scope>
    <source>
        <strain evidence="7">SWU-2019-XX</strain>
        <tissue evidence="7">Muscle</tissue>
    </source>
</reference>
<dbReference type="GO" id="GO:0005615">
    <property type="term" value="C:extracellular space"/>
    <property type="evidence" value="ECO:0007669"/>
    <property type="project" value="TreeGrafter"/>
</dbReference>
<comment type="caution">
    <text evidence="7">The sequence shown here is derived from an EMBL/GenBank/DDBJ whole genome shotgun (WGS) entry which is preliminary data.</text>
</comment>
<evidence type="ECO:0000256" key="2">
    <source>
        <dbReference type="ARBA" id="ARBA00010959"/>
    </source>
</evidence>
<comment type="similarity">
    <text evidence="2">Belongs to the endothelin/sarafotoxin family.</text>
</comment>
<evidence type="ECO:0000259" key="6">
    <source>
        <dbReference type="SMART" id="SM00272"/>
    </source>
</evidence>
<dbReference type="GO" id="GO:0006874">
    <property type="term" value="P:intracellular calcium ion homeostasis"/>
    <property type="evidence" value="ECO:0007669"/>
    <property type="project" value="TreeGrafter"/>
</dbReference>
<evidence type="ECO:0000313" key="8">
    <source>
        <dbReference type="Proteomes" id="UP000606274"/>
    </source>
</evidence>
<evidence type="ECO:0000256" key="5">
    <source>
        <dbReference type="ARBA" id="ARBA00023322"/>
    </source>
</evidence>
<dbReference type="PROSITE" id="PS00270">
    <property type="entry name" value="ENDOTHELIN"/>
    <property type="match status" value="2"/>
</dbReference>
<dbReference type="GO" id="GO:0005179">
    <property type="term" value="F:hormone activity"/>
    <property type="evidence" value="ECO:0007669"/>
    <property type="project" value="TreeGrafter"/>
</dbReference>
<dbReference type="Pfam" id="PF00322">
    <property type="entry name" value="Endothelin"/>
    <property type="match status" value="1"/>
</dbReference>
<keyword evidence="4" id="KW-0838">Vasoactive</keyword>
<dbReference type="InterPro" id="IPR019764">
    <property type="entry name" value="Endothelin_toxin_CS"/>
</dbReference>
<evidence type="ECO:0000256" key="3">
    <source>
        <dbReference type="ARBA" id="ARBA00022525"/>
    </source>
</evidence>
<comment type="subcellular location">
    <subcellularLocation>
        <location evidence="1">Secreted</location>
    </subcellularLocation>
</comment>
<dbReference type="SMART" id="SM00272">
    <property type="entry name" value="END"/>
    <property type="match status" value="2"/>
</dbReference>
<dbReference type="AlphaFoldDB" id="A0A8T0AQM0"/>
<organism evidence="7 8">
    <name type="scientific">Silurus meridionalis</name>
    <name type="common">Southern catfish</name>
    <name type="synonym">Silurus soldatovi meridionalis</name>
    <dbReference type="NCBI Taxonomy" id="175797"/>
    <lineage>
        <taxon>Eukaryota</taxon>
        <taxon>Metazoa</taxon>
        <taxon>Chordata</taxon>
        <taxon>Craniata</taxon>
        <taxon>Vertebrata</taxon>
        <taxon>Euteleostomi</taxon>
        <taxon>Actinopterygii</taxon>
        <taxon>Neopterygii</taxon>
        <taxon>Teleostei</taxon>
        <taxon>Ostariophysi</taxon>
        <taxon>Siluriformes</taxon>
        <taxon>Siluridae</taxon>
        <taxon>Silurus</taxon>
    </lineage>
</organism>
<gene>
    <name evidence="7" type="ORF">HF521_008080</name>
</gene>
<dbReference type="GO" id="GO:0019229">
    <property type="term" value="P:regulation of vasoconstriction"/>
    <property type="evidence" value="ECO:0007669"/>
    <property type="project" value="InterPro"/>
</dbReference>
<sequence length="149" mass="17801">MSWMFLNSFVVELGDYYIYQAFHFFHPPAFVASLHAPHERRGSPTQLDHEPQHREKRCSCENLKDRECVYFCHIGIVWVNTPSHVIPYGVGFLPMRLRRHVERCFCTTNKDRECTTFCSNRADYPTLRSSPRTFPTQYKTRVKLRRRRS</sequence>
<dbReference type="PANTHER" id="PTHR13874">
    <property type="entry name" value="ENDOTHELIN"/>
    <property type="match status" value="1"/>
</dbReference>
<keyword evidence="3" id="KW-0964">Secreted</keyword>
<keyword evidence="5" id="KW-0839">Vasoconstrictor</keyword>